<dbReference type="Pfam" id="PF02674">
    <property type="entry name" value="Colicin_V"/>
    <property type="match status" value="1"/>
</dbReference>
<feature type="transmembrane region" description="Helical" evidence="5">
    <location>
        <begin position="6"/>
        <end position="23"/>
    </location>
</feature>
<protein>
    <submittedName>
        <fullName evidence="6">CvpA family protein</fullName>
    </submittedName>
</protein>
<evidence type="ECO:0000313" key="7">
    <source>
        <dbReference type="Proteomes" id="UP000561066"/>
    </source>
</evidence>
<evidence type="ECO:0000256" key="5">
    <source>
        <dbReference type="SAM" id="Phobius"/>
    </source>
</evidence>
<keyword evidence="2 5" id="KW-0812">Transmembrane</keyword>
<evidence type="ECO:0000256" key="4">
    <source>
        <dbReference type="ARBA" id="ARBA00023136"/>
    </source>
</evidence>
<dbReference type="InterPro" id="IPR052719">
    <property type="entry name" value="CvpA-like"/>
</dbReference>
<comment type="subcellular location">
    <subcellularLocation>
        <location evidence="1">Membrane</location>
        <topology evidence="1">Multi-pass membrane protein</topology>
    </subcellularLocation>
</comment>
<evidence type="ECO:0000256" key="2">
    <source>
        <dbReference type="ARBA" id="ARBA00022692"/>
    </source>
</evidence>
<dbReference type="GO" id="GO:0016020">
    <property type="term" value="C:membrane"/>
    <property type="evidence" value="ECO:0007669"/>
    <property type="project" value="UniProtKB-SubCell"/>
</dbReference>
<sequence length="176" mass="18248">MTWNWADLLCGGVVLVSALLGCGRGLVRETLGLGGWVGAVALAAHWTGSLQPVAARWVANPLAADTAAFVVPFVGLLVVFTLVAQICGRRIRGSALGGLDGTLGLLFGGVRGYGVLVALYLTAGLVAPPASWPDEVRDAQALPLVARGAFYLAPFLPISMQPRLAQPGQTRHDAPI</sequence>
<keyword evidence="3 5" id="KW-1133">Transmembrane helix</keyword>
<dbReference type="Proteomes" id="UP000561066">
    <property type="component" value="Unassembled WGS sequence"/>
</dbReference>
<dbReference type="PANTHER" id="PTHR36926:SF1">
    <property type="entry name" value="COLICIN V PRODUCTION PROTEIN"/>
    <property type="match status" value="1"/>
</dbReference>
<name>A0A7W4J7F8_9PROT</name>
<feature type="transmembrane region" description="Helical" evidence="5">
    <location>
        <begin position="67"/>
        <end position="87"/>
    </location>
</feature>
<comment type="caution">
    <text evidence="6">The sequence shown here is derived from an EMBL/GenBank/DDBJ whole genome shotgun (WGS) entry which is preliminary data.</text>
</comment>
<organism evidence="6 7">
    <name type="scientific">Gluconacetobacter johannae</name>
    <dbReference type="NCBI Taxonomy" id="112140"/>
    <lineage>
        <taxon>Bacteria</taxon>
        <taxon>Pseudomonadati</taxon>
        <taxon>Pseudomonadota</taxon>
        <taxon>Alphaproteobacteria</taxon>
        <taxon>Acetobacterales</taxon>
        <taxon>Acetobacteraceae</taxon>
        <taxon>Gluconacetobacter</taxon>
    </lineage>
</organism>
<accession>A0A7W4J7F8</accession>
<feature type="transmembrane region" description="Helical" evidence="5">
    <location>
        <begin position="30"/>
        <end position="47"/>
    </location>
</feature>
<reference evidence="6 7" key="1">
    <citation type="submission" date="2020-04" db="EMBL/GenBank/DDBJ databases">
        <title>Description of novel Gluconacetobacter.</title>
        <authorList>
            <person name="Sombolestani A."/>
        </authorList>
    </citation>
    <scope>NUCLEOTIDE SEQUENCE [LARGE SCALE GENOMIC DNA]</scope>
    <source>
        <strain evidence="6 7">LMG 21312</strain>
    </source>
</reference>
<dbReference type="PANTHER" id="PTHR36926">
    <property type="entry name" value="COLICIN V PRODUCTION PROTEIN"/>
    <property type="match status" value="1"/>
</dbReference>
<evidence type="ECO:0000256" key="1">
    <source>
        <dbReference type="ARBA" id="ARBA00004141"/>
    </source>
</evidence>
<evidence type="ECO:0000256" key="3">
    <source>
        <dbReference type="ARBA" id="ARBA00022989"/>
    </source>
</evidence>
<evidence type="ECO:0000313" key="6">
    <source>
        <dbReference type="EMBL" id="MBB2176120.1"/>
    </source>
</evidence>
<dbReference type="InterPro" id="IPR003825">
    <property type="entry name" value="Colicin-V_CvpA"/>
</dbReference>
<dbReference type="RefSeq" id="WP_182943482.1">
    <property type="nucleotide sequence ID" value="NZ_JABEQH010000011.1"/>
</dbReference>
<proteinExistence type="predicted"/>
<gene>
    <name evidence="6" type="ORF">HLH21_09275</name>
</gene>
<dbReference type="EMBL" id="JABEQH010000011">
    <property type="protein sequence ID" value="MBB2176120.1"/>
    <property type="molecule type" value="Genomic_DNA"/>
</dbReference>
<keyword evidence="7" id="KW-1185">Reference proteome</keyword>
<dbReference type="GO" id="GO:0009403">
    <property type="term" value="P:toxin biosynthetic process"/>
    <property type="evidence" value="ECO:0007669"/>
    <property type="project" value="InterPro"/>
</dbReference>
<feature type="transmembrane region" description="Helical" evidence="5">
    <location>
        <begin position="99"/>
        <end position="121"/>
    </location>
</feature>
<keyword evidence="4 5" id="KW-0472">Membrane</keyword>
<dbReference type="AlphaFoldDB" id="A0A7W4J7F8"/>